<keyword evidence="4" id="KW-1185">Reference proteome</keyword>
<dbReference type="PANTHER" id="PTHR42954">
    <property type="entry name" value="FE(2+) TRANSPORT PROTEIN A"/>
    <property type="match status" value="1"/>
</dbReference>
<dbReference type="InterPro" id="IPR008988">
    <property type="entry name" value="Transcriptional_repressor_C"/>
</dbReference>
<dbReference type="SMART" id="SM00899">
    <property type="entry name" value="FeoA"/>
    <property type="match status" value="1"/>
</dbReference>
<protein>
    <submittedName>
        <fullName evidence="3">Ferrous iron transport protein A</fullName>
    </submittedName>
</protein>
<dbReference type="SUPFAM" id="SSF50037">
    <property type="entry name" value="C-terminal domain of transcriptional repressors"/>
    <property type="match status" value="1"/>
</dbReference>
<dbReference type="Pfam" id="PF04023">
    <property type="entry name" value="FeoA"/>
    <property type="match status" value="1"/>
</dbReference>
<dbReference type="InterPro" id="IPR052713">
    <property type="entry name" value="FeoA"/>
</dbReference>
<sequence length="99" mass="10583">MHSKLTDGVALPSAHTPLHQLPKGAKATIVDIVSHAVFGDMDEQVTLRLKELGFLPGAMLQVIGFGLFGSDPVAVRINGTKFGLRRAEAEKVLATIHPM</sequence>
<keyword evidence="1" id="KW-0408">Iron</keyword>
<dbReference type="PANTHER" id="PTHR42954:SF2">
    <property type="entry name" value="FE(2+) TRANSPORT PROTEIN A"/>
    <property type="match status" value="1"/>
</dbReference>
<gene>
    <name evidence="3" type="ORF">SAMN04244571_03563</name>
</gene>
<dbReference type="Gene3D" id="2.30.30.90">
    <property type="match status" value="1"/>
</dbReference>
<reference evidence="3 4" key="1">
    <citation type="submission" date="2016-10" db="EMBL/GenBank/DDBJ databases">
        <authorList>
            <person name="Varghese N."/>
            <person name="Submissions S."/>
        </authorList>
    </citation>
    <scope>NUCLEOTIDE SEQUENCE [LARGE SCALE GENOMIC DNA]</scope>
    <source>
        <strain evidence="3 4">DSM 282</strain>
    </source>
</reference>
<evidence type="ECO:0000259" key="2">
    <source>
        <dbReference type="SMART" id="SM00899"/>
    </source>
</evidence>
<comment type="caution">
    <text evidence="3">The sequence shown here is derived from an EMBL/GenBank/DDBJ whole genome shotgun (WGS) entry which is preliminary data.</text>
</comment>
<name>A0A1I1BRW5_9GAMM</name>
<dbReference type="InterPro" id="IPR038157">
    <property type="entry name" value="FeoA_core_dom"/>
</dbReference>
<organism evidence="3 4">
    <name type="scientific">Azotobacter beijerinckii</name>
    <dbReference type="NCBI Taxonomy" id="170623"/>
    <lineage>
        <taxon>Bacteria</taxon>
        <taxon>Pseudomonadati</taxon>
        <taxon>Pseudomonadota</taxon>
        <taxon>Gammaproteobacteria</taxon>
        <taxon>Pseudomonadales</taxon>
        <taxon>Pseudomonadaceae</taxon>
        <taxon>Azotobacter</taxon>
    </lineage>
</organism>
<feature type="domain" description="Ferrous iron transporter FeoA-like" evidence="2">
    <location>
        <begin position="16"/>
        <end position="96"/>
    </location>
</feature>
<evidence type="ECO:0000256" key="1">
    <source>
        <dbReference type="ARBA" id="ARBA00023004"/>
    </source>
</evidence>
<evidence type="ECO:0000313" key="4">
    <source>
        <dbReference type="Proteomes" id="UP000198861"/>
    </source>
</evidence>
<proteinExistence type="predicted"/>
<dbReference type="Proteomes" id="UP000198861">
    <property type="component" value="Unassembled WGS sequence"/>
</dbReference>
<evidence type="ECO:0000313" key="3">
    <source>
        <dbReference type="EMBL" id="SFB53159.1"/>
    </source>
</evidence>
<dbReference type="RefSeq" id="WP_090942181.1">
    <property type="nucleotide sequence ID" value="NZ_FOKJ01000072.1"/>
</dbReference>
<accession>A0A1I1BRW5</accession>
<dbReference type="InterPro" id="IPR007167">
    <property type="entry name" value="Fe-transptr_FeoA-like"/>
</dbReference>
<dbReference type="EMBL" id="FOKJ01000072">
    <property type="protein sequence ID" value="SFB53159.1"/>
    <property type="molecule type" value="Genomic_DNA"/>
</dbReference>